<dbReference type="KEGG" id="halx:M0R89_17745"/>
<keyword evidence="1" id="KW-0812">Transmembrane</keyword>
<name>A0A8U0HUN3_9EURY</name>
<keyword evidence="1" id="KW-1133">Transmembrane helix</keyword>
<organism evidence="3 4">
    <name type="scientific">Halorussus limi</name>
    <dbReference type="NCBI Taxonomy" id="2938695"/>
    <lineage>
        <taxon>Archaea</taxon>
        <taxon>Methanobacteriati</taxon>
        <taxon>Methanobacteriota</taxon>
        <taxon>Stenosarchaea group</taxon>
        <taxon>Halobacteria</taxon>
        <taxon>Halobacteriales</taxon>
        <taxon>Haladaptataceae</taxon>
        <taxon>Halorussus</taxon>
    </lineage>
</organism>
<reference evidence="3 4" key="1">
    <citation type="submission" date="2022-04" db="EMBL/GenBank/DDBJ databases">
        <title>Diverse halophilic archaea isolated from saline environments.</title>
        <authorList>
            <person name="Cui H.-L."/>
        </authorList>
    </citation>
    <scope>NUCLEOTIDE SEQUENCE [LARGE SCALE GENOMIC DNA]</scope>
    <source>
        <strain evidence="3 4">XZYJT49</strain>
    </source>
</reference>
<dbReference type="Pfam" id="PF24035">
    <property type="entry name" value="DUF7344"/>
    <property type="match status" value="1"/>
</dbReference>
<feature type="domain" description="DUF7344" evidence="2">
    <location>
        <begin position="13"/>
        <end position="92"/>
    </location>
</feature>
<keyword evidence="4" id="KW-1185">Reference proteome</keyword>
<dbReference type="AlphaFoldDB" id="A0A8U0HUN3"/>
<dbReference type="Proteomes" id="UP000830729">
    <property type="component" value="Chromosome"/>
</dbReference>
<gene>
    <name evidence="3" type="ORF">M0R89_17745</name>
</gene>
<evidence type="ECO:0000313" key="3">
    <source>
        <dbReference type="EMBL" id="UPV74364.1"/>
    </source>
</evidence>
<dbReference type="EMBL" id="CP096659">
    <property type="protein sequence ID" value="UPV74364.1"/>
    <property type="molecule type" value="Genomic_DNA"/>
</dbReference>
<dbReference type="RefSeq" id="WP_248650410.1">
    <property type="nucleotide sequence ID" value="NZ_CP096659.1"/>
</dbReference>
<feature type="transmembrane region" description="Helical" evidence="1">
    <location>
        <begin position="117"/>
        <end position="136"/>
    </location>
</feature>
<feature type="transmembrane region" description="Helical" evidence="1">
    <location>
        <begin position="142"/>
        <end position="164"/>
    </location>
</feature>
<evidence type="ECO:0000259" key="2">
    <source>
        <dbReference type="Pfam" id="PF24035"/>
    </source>
</evidence>
<sequence>MSRADGLSQDEVFEVLKSPRRRYALYYLRQEGGETELSDLTEQVAAWENETTPAALSTEQRKRVYISLYQTHLPKLDEADIVEYDRDEGIVRLGDRASDLDLYLGDVSREEFPWDRYYLGLVGASSLLVAAVWIGVPPFGMIPGLVLATLILAVFGVSAVVHYFSYRRGGKVGTPPELHHVNGQEN</sequence>
<dbReference type="GeneID" id="72187082"/>
<keyword evidence="1" id="KW-0472">Membrane</keyword>
<protein>
    <recommendedName>
        <fullName evidence="2">DUF7344 domain-containing protein</fullName>
    </recommendedName>
</protein>
<dbReference type="InterPro" id="IPR055768">
    <property type="entry name" value="DUF7344"/>
</dbReference>
<evidence type="ECO:0000313" key="4">
    <source>
        <dbReference type="Proteomes" id="UP000830729"/>
    </source>
</evidence>
<proteinExistence type="predicted"/>
<dbReference type="InterPro" id="IPR036388">
    <property type="entry name" value="WH-like_DNA-bd_sf"/>
</dbReference>
<accession>A0A8U0HUN3</accession>
<evidence type="ECO:0000256" key="1">
    <source>
        <dbReference type="SAM" id="Phobius"/>
    </source>
</evidence>
<dbReference type="Gene3D" id="1.10.10.10">
    <property type="entry name" value="Winged helix-like DNA-binding domain superfamily/Winged helix DNA-binding domain"/>
    <property type="match status" value="1"/>
</dbReference>